<feature type="signal peptide" evidence="1">
    <location>
        <begin position="1"/>
        <end position="17"/>
    </location>
</feature>
<keyword evidence="1" id="KW-0732">Signal</keyword>
<accession>A0ABT0TPG6</accession>
<reference evidence="4 5" key="1">
    <citation type="submission" date="2022-05" db="EMBL/GenBank/DDBJ databases">
        <title>Flavobacterium sp., isolated from activated sludge.</title>
        <authorList>
            <person name="Ran Q."/>
        </authorList>
    </citation>
    <scope>NUCLEOTIDE SEQUENCE [LARGE SCALE GENOMIC DNA]</scope>
    <source>
        <strain evidence="4 5">HXWNR70</strain>
    </source>
</reference>
<feature type="chain" id="PRO_5047293140" evidence="1">
    <location>
        <begin position="18"/>
        <end position="441"/>
    </location>
</feature>
<proteinExistence type="predicted"/>
<dbReference type="InterPro" id="IPR029052">
    <property type="entry name" value="Metallo-depent_PP-like"/>
</dbReference>
<dbReference type="RefSeq" id="WP_250592836.1">
    <property type="nucleotide sequence ID" value="NZ_JAMLJM010000005.1"/>
</dbReference>
<protein>
    <submittedName>
        <fullName evidence="4">Alkaline phosphatase family protein</fullName>
    </submittedName>
</protein>
<dbReference type="InterPro" id="IPR038607">
    <property type="entry name" value="PhoD-like_sf"/>
</dbReference>
<dbReference type="PANTHER" id="PTHR33987:SF1">
    <property type="entry name" value="CALCINEURIN-LIKE METALLO-PHOSPHOESTERASE SUPERFAMILY PROTEIN"/>
    <property type="match status" value="1"/>
</dbReference>
<comment type="caution">
    <text evidence="4">The sequence shown here is derived from an EMBL/GenBank/DDBJ whole genome shotgun (WGS) entry which is preliminary data.</text>
</comment>
<sequence length="441" mass="50957">MKLSQLLFCLISTFVFAQNKNLLQSGPMLGYSEMKEVLIWAQTTQEAEIYIKYKKKGTDVYFQSDKIKTSKNNGYTAKLLADNVTEGTEYEYDLFINNKKVSVNYPTVFQTKKLWQWRTDAPDFSVALGSCNYINEPELDRPGKGYGDNYEIFTSINAKKPNIMLWLGDNTYLREADWDTRNGIYHRYTHSRSVKEIQPLLASAINLAIWDDHDFGPNDGDRSFINKHITQQAFKDFWGNKFYGLDKNQEQGVCSMYSWSDVDFFLLDDRFFKSPNNRKTGERTILGKEQLEWLLDALSNSKATFKLICIGGQVLNSADVFENYATYKEEREYLLNQIKENNIRGVLFLTGDRHHSELSALKRDGTYTLYDWTVSPLTSGVSKSGAKENNTNRVEGSYFTERNFGMIHFSGNKENRQMKLVLHNVNGEPLWEKVISAKELK</sequence>
<dbReference type="InterPro" id="IPR056702">
    <property type="entry name" value="DUF7800"/>
</dbReference>
<dbReference type="Proteomes" id="UP001317191">
    <property type="component" value="Unassembled WGS sequence"/>
</dbReference>
<evidence type="ECO:0000256" key="1">
    <source>
        <dbReference type="SAM" id="SignalP"/>
    </source>
</evidence>
<feature type="domain" description="DUF7800" evidence="3">
    <location>
        <begin position="23"/>
        <end position="105"/>
    </location>
</feature>
<organism evidence="4 5">
    <name type="scientific">Flavobacterium luminosum</name>
    <dbReference type="NCBI Taxonomy" id="2949086"/>
    <lineage>
        <taxon>Bacteria</taxon>
        <taxon>Pseudomonadati</taxon>
        <taxon>Bacteroidota</taxon>
        <taxon>Flavobacteriia</taxon>
        <taxon>Flavobacteriales</taxon>
        <taxon>Flavobacteriaceae</taxon>
        <taxon>Flavobacterium</taxon>
    </lineage>
</organism>
<evidence type="ECO:0000259" key="3">
    <source>
        <dbReference type="Pfam" id="PF25077"/>
    </source>
</evidence>
<keyword evidence="5" id="KW-1185">Reference proteome</keyword>
<dbReference type="Gene3D" id="3.60.21.70">
    <property type="entry name" value="PhoD-like phosphatase"/>
    <property type="match status" value="1"/>
</dbReference>
<dbReference type="PANTHER" id="PTHR33987">
    <property type="entry name" value="CALCINEURIN-LIKE METALLO-PHOSPHOESTERASE SUPERFAMILY PROTEIN"/>
    <property type="match status" value="1"/>
</dbReference>
<gene>
    <name evidence="4" type="ORF">NAT50_08465</name>
</gene>
<dbReference type="EMBL" id="JAMLJM010000005">
    <property type="protein sequence ID" value="MCL9809391.1"/>
    <property type="molecule type" value="Genomic_DNA"/>
</dbReference>
<evidence type="ECO:0000259" key="2">
    <source>
        <dbReference type="Pfam" id="PF09423"/>
    </source>
</evidence>
<dbReference type="Pfam" id="PF25077">
    <property type="entry name" value="DUF7800"/>
    <property type="match status" value="1"/>
</dbReference>
<dbReference type="SUPFAM" id="SSF56300">
    <property type="entry name" value="Metallo-dependent phosphatases"/>
    <property type="match status" value="1"/>
</dbReference>
<dbReference type="Pfam" id="PF09423">
    <property type="entry name" value="PhoD"/>
    <property type="match status" value="1"/>
</dbReference>
<evidence type="ECO:0000313" key="4">
    <source>
        <dbReference type="EMBL" id="MCL9809391.1"/>
    </source>
</evidence>
<evidence type="ECO:0000313" key="5">
    <source>
        <dbReference type="Proteomes" id="UP001317191"/>
    </source>
</evidence>
<feature type="domain" description="PhoD-like phosphatase metallophosphatase" evidence="2">
    <location>
        <begin position="149"/>
        <end position="391"/>
    </location>
</feature>
<name>A0ABT0TPG6_9FLAO</name>
<dbReference type="CDD" id="cd07389">
    <property type="entry name" value="MPP_PhoD"/>
    <property type="match status" value="1"/>
</dbReference>
<dbReference type="InterPro" id="IPR018946">
    <property type="entry name" value="PhoD-like_MPP"/>
</dbReference>